<comment type="similarity">
    <text evidence="1">Belongs to the bacterial solute-binding protein 7 family.</text>
</comment>
<dbReference type="NCBIfam" id="TIGR00787">
    <property type="entry name" value="dctP"/>
    <property type="match status" value="1"/>
</dbReference>
<dbReference type="Gene3D" id="3.40.190.170">
    <property type="entry name" value="Bacterial extracellular solute-binding protein, family 7"/>
    <property type="match status" value="1"/>
</dbReference>
<proteinExistence type="inferred from homology"/>
<dbReference type="InterPro" id="IPR018389">
    <property type="entry name" value="DctP_fam"/>
</dbReference>
<dbReference type="NCBIfam" id="NF037995">
    <property type="entry name" value="TRAP_S1"/>
    <property type="match status" value="1"/>
</dbReference>
<dbReference type="RefSeq" id="WP_132702098.1">
    <property type="nucleotide sequence ID" value="NZ_SLZR01000010.1"/>
</dbReference>
<dbReference type="Pfam" id="PF03480">
    <property type="entry name" value="DctP"/>
    <property type="match status" value="1"/>
</dbReference>
<organism evidence="4 5">
    <name type="scientific">Reinekea marinisedimentorum</name>
    <dbReference type="NCBI Taxonomy" id="230495"/>
    <lineage>
        <taxon>Bacteria</taxon>
        <taxon>Pseudomonadati</taxon>
        <taxon>Pseudomonadota</taxon>
        <taxon>Gammaproteobacteria</taxon>
        <taxon>Oceanospirillales</taxon>
        <taxon>Saccharospirillaceae</taxon>
        <taxon>Reinekea</taxon>
    </lineage>
</organism>
<evidence type="ECO:0000256" key="2">
    <source>
        <dbReference type="ARBA" id="ARBA00022448"/>
    </source>
</evidence>
<keyword evidence="5" id="KW-1185">Reference proteome</keyword>
<keyword evidence="2" id="KW-0813">Transport</keyword>
<dbReference type="EMBL" id="SLZR01000010">
    <property type="protein sequence ID" value="TCS40207.1"/>
    <property type="molecule type" value="Genomic_DNA"/>
</dbReference>
<reference evidence="4 5" key="1">
    <citation type="submission" date="2019-03" db="EMBL/GenBank/DDBJ databases">
        <title>Genomic Encyclopedia of Archaeal and Bacterial Type Strains, Phase II (KMG-II): from individual species to whole genera.</title>
        <authorList>
            <person name="Goeker M."/>
        </authorList>
    </citation>
    <scope>NUCLEOTIDE SEQUENCE [LARGE SCALE GENOMIC DNA]</scope>
    <source>
        <strain evidence="4 5">DSM 15388</strain>
    </source>
</reference>
<dbReference type="InterPro" id="IPR038404">
    <property type="entry name" value="TRAP_DctP_sf"/>
</dbReference>
<protein>
    <submittedName>
        <fullName evidence="4">C4-dicarboxylate-binding protein DctP</fullName>
    </submittedName>
</protein>
<dbReference type="InterPro" id="IPR004682">
    <property type="entry name" value="TRAP_DctP"/>
</dbReference>
<gene>
    <name evidence="4" type="ORF">BCF53_110129</name>
</gene>
<dbReference type="GO" id="GO:0015740">
    <property type="term" value="P:C4-dicarboxylate transport"/>
    <property type="evidence" value="ECO:0007669"/>
    <property type="project" value="TreeGrafter"/>
</dbReference>
<sequence>MRKLLAVILFTWIPLTALAEPVNIKFSLIVSEETPAGKGAALFQQLVSERLPGQVEVEVYYNSELYSDADQLAALEANDVQILAPSMSKLGSYTDELKIFDIPFLFNDFAAVQQFWKKDASTPLLGSMADHGIIGLDFWGNGMKQITANKEIHMPEDANGLSFRIQDSQMISEQYQHIGVEPVPMAFGKTYESLENGTVQGTENTWSNIYTQKYQQVQPYMTETNHGVIAYMVITNTEFWWSLPFGVKVALTGILEEVSTYVNEQAYDINQAAMKQLKSNSDTQIISLTSEEKVIWKQQYKSFIDAHKSTINPNIYRAAEMSN</sequence>
<accession>A0A4R3I609</accession>
<dbReference type="OrthoDB" id="8690069at2"/>
<dbReference type="GO" id="GO:0030288">
    <property type="term" value="C:outer membrane-bounded periplasmic space"/>
    <property type="evidence" value="ECO:0007669"/>
    <property type="project" value="InterPro"/>
</dbReference>
<name>A0A4R3I609_9GAMM</name>
<dbReference type="GO" id="GO:0055085">
    <property type="term" value="P:transmembrane transport"/>
    <property type="evidence" value="ECO:0007669"/>
    <property type="project" value="InterPro"/>
</dbReference>
<keyword evidence="3" id="KW-0732">Signal</keyword>
<evidence type="ECO:0000313" key="4">
    <source>
        <dbReference type="EMBL" id="TCS40207.1"/>
    </source>
</evidence>
<dbReference type="PIRSF" id="PIRSF006470">
    <property type="entry name" value="DctB"/>
    <property type="match status" value="1"/>
</dbReference>
<evidence type="ECO:0000256" key="1">
    <source>
        <dbReference type="ARBA" id="ARBA00009023"/>
    </source>
</evidence>
<comment type="caution">
    <text evidence="4">The sequence shown here is derived from an EMBL/GenBank/DDBJ whole genome shotgun (WGS) entry which is preliminary data.</text>
</comment>
<dbReference type="Proteomes" id="UP000295793">
    <property type="component" value="Unassembled WGS sequence"/>
</dbReference>
<dbReference type="AlphaFoldDB" id="A0A4R3I609"/>
<evidence type="ECO:0000313" key="5">
    <source>
        <dbReference type="Proteomes" id="UP000295793"/>
    </source>
</evidence>
<evidence type="ECO:0000256" key="3">
    <source>
        <dbReference type="ARBA" id="ARBA00022729"/>
    </source>
</evidence>
<dbReference type="PANTHER" id="PTHR33376:SF7">
    <property type="entry name" value="C4-DICARBOXYLATE-BINDING PROTEIN DCTB"/>
    <property type="match status" value="1"/>
</dbReference>
<dbReference type="PANTHER" id="PTHR33376">
    <property type="match status" value="1"/>
</dbReference>